<dbReference type="Gene3D" id="3.20.20.10">
    <property type="entry name" value="Alanine racemase"/>
    <property type="match status" value="1"/>
</dbReference>
<keyword evidence="3 4" id="KW-0413">Isomerase</keyword>
<evidence type="ECO:0000256" key="3">
    <source>
        <dbReference type="ARBA" id="ARBA00023235"/>
    </source>
</evidence>
<comment type="similarity">
    <text evidence="4">Belongs to the alanine racemase family.</text>
</comment>
<evidence type="ECO:0000256" key="6">
    <source>
        <dbReference type="PIRSR" id="PIRSR600821-52"/>
    </source>
</evidence>
<evidence type="ECO:0000256" key="1">
    <source>
        <dbReference type="ARBA" id="ARBA00001933"/>
    </source>
</evidence>
<dbReference type="SUPFAM" id="SSF51419">
    <property type="entry name" value="PLP-binding barrel"/>
    <property type="match status" value="1"/>
</dbReference>
<dbReference type="PRINTS" id="PR00992">
    <property type="entry name" value="ALARACEMASE"/>
</dbReference>
<dbReference type="GO" id="GO:0005829">
    <property type="term" value="C:cytosol"/>
    <property type="evidence" value="ECO:0007669"/>
    <property type="project" value="TreeGrafter"/>
</dbReference>
<dbReference type="GO" id="GO:0008784">
    <property type="term" value="F:alanine racemase activity"/>
    <property type="evidence" value="ECO:0007669"/>
    <property type="project" value="UniProtKB-UniRule"/>
</dbReference>
<dbReference type="InterPro" id="IPR000821">
    <property type="entry name" value="Ala_racemase"/>
</dbReference>
<dbReference type="PROSITE" id="PS00395">
    <property type="entry name" value="ALANINE_RACEMASE"/>
    <property type="match status" value="1"/>
</dbReference>
<accession>A0A6G7BAK3</accession>
<dbReference type="RefSeq" id="WP_164824089.1">
    <property type="nucleotide sequence ID" value="NZ_CP049228.1"/>
</dbReference>
<comment type="pathway">
    <text evidence="4">Amino-acid biosynthesis; D-alanine biosynthesis; D-alanine from L-alanine: step 1/1.</text>
</comment>
<feature type="active site" description="Proton acceptor; specific for L-alanine" evidence="4">
    <location>
        <position position="268"/>
    </location>
</feature>
<dbReference type="Pfam" id="PF01168">
    <property type="entry name" value="Ala_racemase_N"/>
    <property type="match status" value="1"/>
</dbReference>
<dbReference type="CDD" id="cd00430">
    <property type="entry name" value="PLPDE_III_AR"/>
    <property type="match status" value="1"/>
</dbReference>
<feature type="binding site" evidence="4 6">
    <location>
        <position position="136"/>
    </location>
    <ligand>
        <name>substrate</name>
    </ligand>
</feature>
<comment type="function">
    <text evidence="4">Catalyzes the interconversion of L-alanine and D-alanine. May also act on other amino acids.</text>
</comment>
<dbReference type="AlphaFoldDB" id="A0A6G7BAK3"/>
<feature type="binding site" evidence="4 6">
    <location>
        <position position="315"/>
    </location>
    <ligand>
        <name>substrate</name>
    </ligand>
</feature>
<dbReference type="FunFam" id="3.20.20.10:FF:000002">
    <property type="entry name" value="Alanine racemase"/>
    <property type="match status" value="1"/>
</dbReference>
<dbReference type="GO" id="GO:0030170">
    <property type="term" value="F:pyridoxal phosphate binding"/>
    <property type="evidence" value="ECO:0007669"/>
    <property type="project" value="UniProtKB-UniRule"/>
</dbReference>
<dbReference type="SMART" id="SM01005">
    <property type="entry name" value="Ala_racemase_C"/>
    <property type="match status" value="1"/>
</dbReference>
<dbReference type="InterPro" id="IPR029066">
    <property type="entry name" value="PLP-binding_barrel"/>
</dbReference>
<dbReference type="Gene3D" id="2.40.37.10">
    <property type="entry name" value="Lyase, Ornithine Decarboxylase, Chain A, domain 1"/>
    <property type="match status" value="1"/>
</dbReference>
<dbReference type="GO" id="GO:0009252">
    <property type="term" value="P:peptidoglycan biosynthetic process"/>
    <property type="evidence" value="ECO:0007669"/>
    <property type="project" value="TreeGrafter"/>
</dbReference>
<sequence>MISGIHRPTKILVDLAAIKSNVENEIKNLKSGQKLWAVVKANGYGHGSVVISKTAIAAGAQGLCVAILDEAIELRKAGIKVPILVLGITLPKFASLAAENDISLTVGDLDWLKQTSTFLSGTKLKIHLAIDSGMGRIGFNEDDAFLKANDYLLAHPEYDVEGMFTHFSTADCHDLEYFDSQVKKFDHFKKMLRIKPRYIHCDNSAASIFNRQVDSDLVRYGIAMYGLNPSSAPHGIEIQPKFTLQPALCFVSELVFVKQIHANNAVGYGATFKADTDEWIGTVPVGYADGWQRSMQGFKVKVGDVYCPIVGRVCMDQFMVLLPEKMPVGTPVELISADAKAPNNIKAVADYANTIHYEIACLLSDRVPREYLNKF</sequence>
<reference evidence="8 9" key="1">
    <citation type="submission" date="2020-02" db="EMBL/GenBank/DDBJ databases">
        <title>Complete genome sequences of six Lactobacillus iners strains isolated from the human vagina.</title>
        <authorList>
            <person name="France M.T."/>
            <person name="Rutt L."/>
            <person name="Narina S."/>
            <person name="Arbaugh S."/>
            <person name="Humphrys M.S."/>
            <person name="Ma B."/>
            <person name="Hayward M.R."/>
            <person name="Relman D."/>
            <person name="Kwon D.S."/>
            <person name="Ravel J."/>
        </authorList>
    </citation>
    <scope>NUCLEOTIDE SEQUENCE [LARGE SCALE GENOMIC DNA]</scope>
    <source>
        <strain evidence="8 9">C0210C1</strain>
    </source>
</reference>
<evidence type="ECO:0000313" key="8">
    <source>
        <dbReference type="EMBL" id="QIH24194.1"/>
    </source>
</evidence>
<name>A0A6G7BAK3_9LACO</name>
<dbReference type="InterPro" id="IPR009006">
    <property type="entry name" value="Ala_racemase/Decarboxylase_C"/>
</dbReference>
<protein>
    <recommendedName>
        <fullName evidence="4">Alanine racemase</fullName>
        <ecNumber evidence="4">5.1.1.1</ecNumber>
    </recommendedName>
</protein>
<proteinExistence type="inferred from homology"/>
<dbReference type="NCBIfam" id="TIGR00492">
    <property type="entry name" value="alr"/>
    <property type="match status" value="1"/>
</dbReference>
<comment type="cofactor">
    <cofactor evidence="1 4 5">
        <name>pyridoxal 5'-phosphate</name>
        <dbReference type="ChEBI" id="CHEBI:597326"/>
    </cofactor>
</comment>
<feature type="domain" description="Alanine racemase C-terminal" evidence="7">
    <location>
        <begin position="247"/>
        <end position="372"/>
    </location>
</feature>
<evidence type="ECO:0000256" key="2">
    <source>
        <dbReference type="ARBA" id="ARBA00022898"/>
    </source>
</evidence>
<dbReference type="GO" id="GO:0030632">
    <property type="term" value="P:D-alanine biosynthetic process"/>
    <property type="evidence" value="ECO:0007669"/>
    <property type="project" value="UniProtKB-UniRule"/>
</dbReference>
<comment type="catalytic activity">
    <reaction evidence="4">
        <text>L-alanine = D-alanine</text>
        <dbReference type="Rhea" id="RHEA:20249"/>
        <dbReference type="ChEBI" id="CHEBI:57416"/>
        <dbReference type="ChEBI" id="CHEBI:57972"/>
        <dbReference type="EC" id="5.1.1.1"/>
    </reaction>
</comment>
<evidence type="ECO:0000259" key="7">
    <source>
        <dbReference type="SMART" id="SM01005"/>
    </source>
</evidence>
<gene>
    <name evidence="8" type="primary">alr</name>
    <name evidence="8" type="ORF">G6Z83_05860</name>
</gene>
<dbReference type="InterPro" id="IPR001608">
    <property type="entry name" value="Ala_racemase_N"/>
</dbReference>
<organism evidence="8 9">
    <name type="scientific">Lactobacillus iners</name>
    <dbReference type="NCBI Taxonomy" id="147802"/>
    <lineage>
        <taxon>Bacteria</taxon>
        <taxon>Bacillati</taxon>
        <taxon>Bacillota</taxon>
        <taxon>Bacilli</taxon>
        <taxon>Lactobacillales</taxon>
        <taxon>Lactobacillaceae</taxon>
        <taxon>Lactobacillus</taxon>
    </lineage>
</organism>
<dbReference type="PANTHER" id="PTHR30511:SF0">
    <property type="entry name" value="ALANINE RACEMASE, CATABOLIC-RELATED"/>
    <property type="match status" value="1"/>
</dbReference>
<dbReference type="InterPro" id="IPR020622">
    <property type="entry name" value="Ala_racemase_pyridoxalP-BS"/>
</dbReference>
<dbReference type="InterPro" id="IPR011079">
    <property type="entry name" value="Ala_racemase_C"/>
</dbReference>
<dbReference type="SUPFAM" id="SSF50621">
    <property type="entry name" value="Alanine racemase C-terminal domain-like"/>
    <property type="match status" value="1"/>
</dbReference>
<evidence type="ECO:0000256" key="4">
    <source>
        <dbReference type="HAMAP-Rule" id="MF_01201"/>
    </source>
</evidence>
<keyword evidence="2 4" id="KW-0663">Pyridoxal phosphate</keyword>
<dbReference type="PANTHER" id="PTHR30511">
    <property type="entry name" value="ALANINE RACEMASE"/>
    <property type="match status" value="1"/>
</dbReference>
<feature type="active site" description="Proton acceptor; specific for D-alanine" evidence="4">
    <location>
        <position position="40"/>
    </location>
</feature>
<dbReference type="UniPathway" id="UPA00042">
    <property type="reaction ID" value="UER00497"/>
</dbReference>
<dbReference type="Pfam" id="PF00842">
    <property type="entry name" value="Ala_racemase_C"/>
    <property type="match status" value="1"/>
</dbReference>
<evidence type="ECO:0000313" key="9">
    <source>
        <dbReference type="Proteomes" id="UP000501676"/>
    </source>
</evidence>
<evidence type="ECO:0000256" key="5">
    <source>
        <dbReference type="PIRSR" id="PIRSR600821-50"/>
    </source>
</evidence>
<dbReference type="HAMAP" id="MF_01201">
    <property type="entry name" value="Ala_racemase"/>
    <property type="match status" value="1"/>
</dbReference>
<dbReference type="EC" id="5.1.1.1" evidence="4"/>
<dbReference type="Proteomes" id="UP000501676">
    <property type="component" value="Chromosome"/>
</dbReference>
<dbReference type="EMBL" id="CP049228">
    <property type="protein sequence ID" value="QIH24194.1"/>
    <property type="molecule type" value="Genomic_DNA"/>
</dbReference>
<feature type="modified residue" description="N6-(pyridoxal phosphate)lysine" evidence="4 5">
    <location>
        <position position="40"/>
    </location>
</feature>